<dbReference type="AlphaFoldDB" id="A0A4C2ETW0"/>
<evidence type="ECO:0000313" key="3">
    <source>
        <dbReference type="EMBL" id="GCF16063.1"/>
    </source>
</evidence>
<evidence type="ECO:0000256" key="1">
    <source>
        <dbReference type="SAM" id="Coils"/>
    </source>
</evidence>
<keyword evidence="1" id="KW-0175">Coiled coil</keyword>
<protein>
    <recommendedName>
        <fullName evidence="5">Ribbon-helix-helix protein, copG family</fullName>
    </recommendedName>
</protein>
<sequence length="156" mass="17503">MGRNEQLTTYVDGDVAREIERRAEAEDVSASTYIAQVLDQHIHDGAVDDQAREHRAEQRIQELVAEARDEVAEATEGLEDLVAKSGVYSIAVWELVKDEYDDPQRQHALNVGTERLREDMDAVGGDIESAREQNPTPSETESSASAKSDDRDWEFE</sequence>
<gene>
    <name evidence="3" type="ORF">Harman_39980</name>
</gene>
<dbReference type="Proteomes" id="UP000304382">
    <property type="component" value="Unassembled WGS sequence"/>
</dbReference>
<name>A0A4C2ETW0_9EURY</name>
<dbReference type="EMBL" id="BIXZ01000015">
    <property type="protein sequence ID" value="GCF16063.1"/>
    <property type="molecule type" value="Genomic_DNA"/>
</dbReference>
<evidence type="ECO:0000256" key="2">
    <source>
        <dbReference type="SAM" id="MobiDB-lite"/>
    </source>
</evidence>
<feature type="compositionally biased region" description="Polar residues" evidence="2">
    <location>
        <begin position="132"/>
        <end position="146"/>
    </location>
</feature>
<dbReference type="OrthoDB" id="380582at2157"/>
<organism evidence="3 4">
    <name type="scientific">Haloarcula mannanilytica</name>
    <dbReference type="NCBI Taxonomy" id="2509225"/>
    <lineage>
        <taxon>Archaea</taxon>
        <taxon>Methanobacteriati</taxon>
        <taxon>Methanobacteriota</taxon>
        <taxon>Stenosarchaea group</taxon>
        <taxon>Halobacteria</taxon>
        <taxon>Halobacteriales</taxon>
        <taxon>Haloarculaceae</taxon>
        <taxon>Haloarcula</taxon>
    </lineage>
</organism>
<evidence type="ECO:0000313" key="4">
    <source>
        <dbReference type="Proteomes" id="UP000304382"/>
    </source>
</evidence>
<comment type="caution">
    <text evidence="3">The sequence shown here is derived from an EMBL/GenBank/DDBJ whole genome shotgun (WGS) entry which is preliminary data.</text>
</comment>
<reference evidence="3 4" key="1">
    <citation type="submission" date="2019-02" db="EMBL/GenBank/DDBJ databases">
        <title>Haloarcula mannanilyticum sp. nov., a mannan degrading haloarchaeon isolated from commercial salt.</title>
        <authorList>
            <person name="Enomoto S."/>
            <person name="Shimane Y."/>
            <person name="Kamekura M."/>
            <person name="Ito T."/>
            <person name="Moriya O."/>
            <person name="Ihara K."/>
            <person name="Takahashi-Ando N."/>
            <person name="Fukushima Y."/>
            <person name="Yoshida Y."/>
            <person name="Usama R."/>
            <person name="Takai K."/>
            <person name="Minegishi H."/>
        </authorList>
    </citation>
    <scope>NUCLEOTIDE SEQUENCE [LARGE SCALE GENOMIC DNA]</scope>
    <source>
        <strain evidence="3 4">MD130-1</strain>
    </source>
</reference>
<keyword evidence="4" id="KW-1185">Reference proteome</keyword>
<feature type="region of interest" description="Disordered" evidence="2">
    <location>
        <begin position="104"/>
        <end position="156"/>
    </location>
</feature>
<evidence type="ECO:0008006" key="5">
    <source>
        <dbReference type="Google" id="ProtNLM"/>
    </source>
</evidence>
<proteinExistence type="predicted"/>
<feature type="coiled-coil region" evidence="1">
    <location>
        <begin position="53"/>
        <end position="84"/>
    </location>
</feature>
<dbReference type="RefSeq" id="WP_137685450.1">
    <property type="nucleotide sequence ID" value="NZ_BIXZ01000015.1"/>
</dbReference>
<accession>A0A4C2ETW0</accession>